<dbReference type="PANTHER" id="PTHR22926">
    <property type="entry name" value="PHOSPHO-N-ACETYLMURAMOYL-PENTAPEPTIDE-TRANSFERASE"/>
    <property type="match status" value="1"/>
</dbReference>
<evidence type="ECO:0000313" key="9">
    <source>
        <dbReference type="Proteomes" id="UP001501734"/>
    </source>
</evidence>
<evidence type="ECO:0000256" key="6">
    <source>
        <dbReference type="ARBA" id="ARBA00023136"/>
    </source>
</evidence>
<accession>A0ABP7VLC5</accession>
<proteinExistence type="predicted"/>
<protein>
    <submittedName>
        <fullName evidence="8">MraY family glycosyltransferase</fullName>
    </submittedName>
</protein>
<reference evidence="9" key="1">
    <citation type="journal article" date="2019" name="Int. J. Syst. Evol. Microbiol.">
        <title>The Global Catalogue of Microorganisms (GCM) 10K type strain sequencing project: providing services to taxonomists for standard genome sequencing and annotation.</title>
        <authorList>
            <consortium name="The Broad Institute Genomics Platform"/>
            <consortium name="The Broad Institute Genome Sequencing Center for Infectious Disease"/>
            <person name="Wu L."/>
            <person name="Ma J."/>
        </authorList>
    </citation>
    <scope>NUCLEOTIDE SEQUENCE [LARGE SCALE GENOMIC DNA]</scope>
    <source>
        <strain evidence="9">JCM 17250</strain>
    </source>
</reference>
<keyword evidence="2" id="KW-1003">Cell membrane</keyword>
<keyword evidence="6 7" id="KW-0472">Membrane</keyword>
<dbReference type="CDD" id="cd06853">
    <property type="entry name" value="GT_WecA_like"/>
    <property type="match status" value="1"/>
</dbReference>
<dbReference type="Proteomes" id="UP001501734">
    <property type="component" value="Unassembled WGS sequence"/>
</dbReference>
<feature type="transmembrane region" description="Helical" evidence="7">
    <location>
        <begin position="6"/>
        <end position="25"/>
    </location>
</feature>
<comment type="caution">
    <text evidence="8">The sequence shown here is derived from an EMBL/GenBank/DDBJ whole genome shotgun (WGS) entry which is preliminary data.</text>
</comment>
<evidence type="ECO:0000256" key="3">
    <source>
        <dbReference type="ARBA" id="ARBA00022679"/>
    </source>
</evidence>
<keyword evidence="3" id="KW-0808">Transferase</keyword>
<evidence type="ECO:0000256" key="5">
    <source>
        <dbReference type="ARBA" id="ARBA00022989"/>
    </source>
</evidence>
<feature type="transmembrane region" description="Helical" evidence="7">
    <location>
        <begin position="124"/>
        <end position="145"/>
    </location>
</feature>
<feature type="transmembrane region" description="Helical" evidence="7">
    <location>
        <begin position="237"/>
        <end position="258"/>
    </location>
</feature>
<organism evidence="8 9">
    <name type="scientific">Amphibacillus indicireducens</name>
    <dbReference type="NCBI Taxonomy" id="1076330"/>
    <lineage>
        <taxon>Bacteria</taxon>
        <taxon>Bacillati</taxon>
        <taxon>Bacillota</taxon>
        <taxon>Bacilli</taxon>
        <taxon>Bacillales</taxon>
        <taxon>Bacillaceae</taxon>
        <taxon>Amphibacillus</taxon>
    </lineage>
</organism>
<feature type="transmembrane region" description="Helical" evidence="7">
    <location>
        <begin position="313"/>
        <end position="336"/>
    </location>
</feature>
<dbReference type="PROSITE" id="PS01348">
    <property type="entry name" value="MRAY_2"/>
    <property type="match status" value="1"/>
</dbReference>
<evidence type="ECO:0000256" key="7">
    <source>
        <dbReference type="SAM" id="Phobius"/>
    </source>
</evidence>
<keyword evidence="4 7" id="KW-0812">Transmembrane</keyword>
<dbReference type="PANTHER" id="PTHR22926:SF3">
    <property type="entry name" value="UNDECAPRENYL-PHOSPHATE ALPHA-N-ACETYLGLUCOSAMINYL 1-PHOSPHATE TRANSFERASE"/>
    <property type="match status" value="1"/>
</dbReference>
<evidence type="ECO:0000256" key="4">
    <source>
        <dbReference type="ARBA" id="ARBA00022692"/>
    </source>
</evidence>
<name>A0ABP7VLC5_9BACI</name>
<feature type="transmembrane region" description="Helical" evidence="7">
    <location>
        <begin position="46"/>
        <end position="66"/>
    </location>
</feature>
<evidence type="ECO:0000313" key="8">
    <source>
        <dbReference type="EMBL" id="GAA4069291.1"/>
    </source>
</evidence>
<comment type="subcellular location">
    <subcellularLocation>
        <location evidence="1">Cell membrane</location>
        <topology evidence="1">Multi-pass membrane protein</topology>
    </subcellularLocation>
</comment>
<feature type="transmembrane region" description="Helical" evidence="7">
    <location>
        <begin position="288"/>
        <end position="307"/>
    </location>
</feature>
<feature type="transmembrane region" description="Helical" evidence="7">
    <location>
        <begin position="213"/>
        <end position="231"/>
    </location>
</feature>
<dbReference type="RefSeq" id="WP_344911662.1">
    <property type="nucleotide sequence ID" value="NZ_BAABDL010000073.1"/>
</dbReference>
<keyword evidence="9" id="KW-1185">Reference proteome</keyword>
<dbReference type="InterPro" id="IPR000715">
    <property type="entry name" value="Glycosyl_transferase_4"/>
</dbReference>
<keyword evidence="5 7" id="KW-1133">Transmembrane helix</keyword>
<evidence type="ECO:0000256" key="1">
    <source>
        <dbReference type="ARBA" id="ARBA00004651"/>
    </source>
</evidence>
<dbReference type="InterPro" id="IPR018480">
    <property type="entry name" value="PNAcMuramoyl-5peptid_Trfase_CS"/>
</dbReference>
<sequence>MNITKLIIAFFIALISTFLLVYPVKKIAFKFGFLDQPNKRKIHRHVTPRIGGLAIFVGVAISLLYLRLNEPVMPAIITGGIIIVIVGLIDDKYQIRPLVKLLGQLTTAIVVMSGGVMIEKITLPFLGMIEFNQFFAIFITVIWIVGVTNAINLIDGLDGLASGVTTIGLISILVMSIMDGNNIVIYLAVVLIASNMGFLYHNFYPATIYMGDTGAMFLGYSIAVISTLGLFKNVTLFSFILPIIILAIPIFDTLFSIVRRMLDGENILLPDKKHIHHRLLEAGFSHRATVLIIYAFSALFGLIAILFTKSSLIVTVVLSVALLLILQAFAEMVGVIGNGKTPLLRVVKHTYKRRKANYKSNH</sequence>
<dbReference type="EMBL" id="BAABDL010000073">
    <property type="protein sequence ID" value="GAA4069291.1"/>
    <property type="molecule type" value="Genomic_DNA"/>
</dbReference>
<evidence type="ECO:0000256" key="2">
    <source>
        <dbReference type="ARBA" id="ARBA00022475"/>
    </source>
</evidence>
<feature type="transmembrane region" description="Helical" evidence="7">
    <location>
        <begin position="72"/>
        <end position="89"/>
    </location>
</feature>
<feature type="transmembrane region" description="Helical" evidence="7">
    <location>
        <begin position="101"/>
        <end position="118"/>
    </location>
</feature>
<dbReference type="Pfam" id="PF00953">
    <property type="entry name" value="Glycos_transf_4"/>
    <property type="match status" value="1"/>
</dbReference>
<gene>
    <name evidence="8" type="ORF">GCM10022410_13970</name>
</gene>